<dbReference type="PROSITE" id="PS00061">
    <property type="entry name" value="ADH_SHORT"/>
    <property type="match status" value="1"/>
</dbReference>
<dbReference type="EC" id="1.1.1.100" evidence="3"/>
<dbReference type="GO" id="GO:0004316">
    <property type="term" value="F:3-oxoacyl-[acyl-carrier-protein] reductase (NADPH) activity"/>
    <property type="evidence" value="ECO:0007669"/>
    <property type="project" value="UniProtKB-EC"/>
</dbReference>
<protein>
    <submittedName>
        <fullName evidence="3">3-oxoacyl-[acyl-carrier-protein] reductase FabG</fullName>
        <ecNumber evidence="3">1.1.1.100</ecNumber>
    </submittedName>
</protein>
<gene>
    <name evidence="3" type="primary">fabG_9</name>
    <name evidence="3" type="ORF">DF168_00803</name>
</gene>
<dbReference type="PANTHER" id="PTHR43639">
    <property type="entry name" value="OXIDOREDUCTASE, SHORT-CHAIN DEHYDROGENASE/REDUCTASE FAMILY (AFU_ORTHOLOGUE AFUA_5G02870)"/>
    <property type="match status" value="1"/>
</dbReference>
<name>A0A2Z4ACC9_9BACT</name>
<dbReference type="AlphaFoldDB" id="A0A2Z4ACC9"/>
<keyword evidence="2 3" id="KW-0560">Oxidoreductase</keyword>
<organism evidence="3 4">
    <name type="scientific">Candidatus Moanibacter tarae</name>
    <dbReference type="NCBI Taxonomy" id="2200854"/>
    <lineage>
        <taxon>Bacteria</taxon>
        <taxon>Pseudomonadati</taxon>
        <taxon>Verrucomicrobiota</taxon>
        <taxon>Opitutia</taxon>
        <taxon>Puniceicoccales</taxon>
        <taxon>Puniceicoccales incertae sedis</taxon>
        <taxon>Candidatus Moanibacter</taxon>
    </lineage>
</organism>
<proteinExistence type="inferred from homology"/>
<dbReference type="InterPro" id="IPR002347">
    <property type="entry name" value="SDR_fam"/>
</dbReference>
<dbReference type="FunFam" id="3.40.50.720:FF:000084">
    <property type="entry name" value="Short-chain dehydrogenase reductase"/>
    <property type="match status" value="1"/>
</dbReference>
<reference evidence="3 4" key="1">
    <citation type="submission" date="2018-06" db="EMBL/GenBank/DDBJ databases">
        <title>Draft Genome Sequence of a Novel Marine Bacterium Related to the Verrucomicrobia.</title>
        <authorList>
            <person name="Vosseberg J."/>
            <person name="Martijn J."/>
            <person name="Ettema T.J.G."/>
        </authorList>
    </citation>
    <scope>NUCLEOTIDE SEQUENCE [LARGE SCALE GENOMIC DNA]</scope>
    <source>
        <strain evidence="3">TARA_B100001123</strain>
    </source>
</reference>
<dbReference type="PRINTS" id="PR00080">
    <property type="entry name" value="SDRFAMILY"/>
</dbReference>
<evidence type="ECO:0000256" key="1">
    <source>
        <dbReference type="ARBA" id="ARBA00006484"/>
    </source>
</evidence>
<evidence type="ECO:0000313" key="4">
    <source>
        <dbReference type="Proteomes" id="UP000247465"/>
    </source>
</evidence>
<dbReference type="SUPFAM" id="SSF51735">
    <property type="entry name" value="NAD(P)-binding Rossmann-fold domains"/>
    <property type="match status" value="1"/>
</dbReference>
<comment type="similarity">
    <text evidence="1">Belongs to the short-chain dehydrogenases/reductases (SDR) family.</text>
</comment>
<dbReference type="Gene3D" id="3.40.50.720">
    <property type="entry name" value="NAD(P)-binding Rossmann-like Domain"/>
    <property type="match status" value="1"/>
</dbReference>
<dbReference type="PRINTS" id="PR00081">
    <property type="entry name" value="GDHRDH"/>
</dbReference>
<evidence type="ECO:0000313" key="3">
    <source>
        <dbReference type="EMBL" id="AWT59611.1"/>
    </source>
</evidence>
<dbReference type="KEGG" id="mtar:DF168_00803"/>
<dbReference type="CDD" id="cd05233">
    <property type="entry name" value="SDR_c"/>
    <property type="match status" value="1"/>
</dbReference>
<dbReference type="Proteomes" id="UP000247465">
    <property type="component" value="Chromosome"/>
</dbReference>
<dbReference type="Pfam" id="PF13561">
    <property type="entry name" value="adh_short_C2"/>
    <property type="match status" value="1"/>
</dbReference>
<dbReference type="EMBL" id="CP029803">
    <property type="protein sequence ID" value="AWT59611.1"/>
    <property type="molecule type" value="Genomic_DNA"/>
</dbReference>
<accession>A0A2Z4ACC9</accession>
<sequence>MEIRGKAALVTGAARGIGAATVIELAKGGCSVAVNYRSSKKKAEETVSMAKSLGVDAFSIQADVGKDSDCRYLLKAIKDRFGRLDVLVNNAGTTEFIPHSDFESVTDATWDRIMGINLKGPFMCVRAARDLMEKSGSGEIVNVASIAGIGGTGSSIPYAASKAALMTLTVSLARVLGPCIRVNAVAPGFINGEWAKEGMGDRFESFIEEKAKAAPLQKVCIPEEVAGVIVSIITGPEVVTGQTIICDCGVTIGTDYSHSGIRRI</sequence>
<evidence type="ECO:0000256" key="2">
    <source>
        <dbReference type="ARBA" id="ARBA00023002"/>
    </source>
</evidence>
<dbReference type="PANTHER" id="PTHR43639:SF1">
    <property type="entry name" value="SHORT-CHAIN DEHYDROGENASE_REDUCTASE FAMILY PROTEIN"/>
    <property type="match status" value="1"/>
</dbReference>
<dbReference type="InterPro" id="IPR020904">
    <property type="entry name" value="Sc_DH/Rdtase_CS"/>
</dbReference>
<dbReference type="InterPro" id="IPR036291">
    <property type="entry name" value="NAD(P)-bd_dom_sf"/>
</dbReference>